<protein>
    <submittedName>
        <fullName evidence="1">Uncharacterized protein</fullName>
    </submittedName>
</protein>
<dbReference type="AlphaFoldDB" id="A0A6G1CSQ7"/>
<name>A0A6G1CSQ7_9ORYZ</name>
<accession>A0A6G1CSQ7</accession>
<evidence type="ECO:0000313" key="1">
    <source>
        <dbReference type="EMBL" id="KAF0902904.1"/>
    </source>
</evidence>
<sequence length="70" mass="7685">MDRSHGGMEGRAVRGAGRCEHEALAGRWWWWPAADGGSQRREMTGTIAWLGWRTTAMAAEVAERRGQGSG</sequence>
<keyword evidence="2" id="KW-1185">Reference proteome</keyword>
<reference evidence="1 2" key="1">
    <citation type="submission" date="2019-11" db="EMBL/GenBank/DDBJ databases">
        <title>Whole genome sequence of Oryza granulata.</title>
        <authorList>
            <person name="Li W."/>
        </authorList>
    </citation>
    <scope>NUCLEOTIDE SEQUENCE [LARGE SCALE GENOMIC DNA]</scope>
    <source>
        <strain evidence="2">cv. Menghai</strain>
        <tissue evidence="1">Leaf</tissue>
    </source>
</reference>
<dbReference type="EMBL" id="SPHZ02000008">
    <property type="protein sequence ID" value="KAF0902904.1"/>
    <property type="molecule type" value="Genomic_DNA"/>
</dbReference>
<organism evidence="1 2">
    <name type="scientific">Oryza meyeriana var. granulata</name>
    <dbReference type="NCBI Taxonomy" id="110450"/>
    <lineage>
        <taxon>Eukaryota</taxon>
        <taxon>Viridiplantae</taxon>
        <taxon>Streptophyta</taxon>
        <taxon>Embryophyta</taxon>
        <taxon>Tracheophyta</taxon>
        <taxon>Spermatophyta</taxon>
        <taxon>Magnoliopsida</taxon>
        <taxon>Liliopsida</taxon>
        <taxon>Poales</taxon>
        <taxon>Poaceae</taxon>
        <taxon>BOP clade</taxon>
        <taxon>Oryzoideae</taxon>
        <taxon>Oryzeae</taxon>
        <taxon>Oryzinae</taxon>
        <taxon>Oryza</taxon>
        <taxon>Oryza meyeriana</taxon>
    </lineage>
</organism>
<comment type="caution">
    <text evidence="1">The sequence shown here is derived from an EMBL/GenBank/DDBJ whole genome shotgun (WGS) entry which is preliminary data.</text>
</comment>
<gene>
    <name evidence="1" type="ORF">E2562_019843</name>
</gene>
<dbReference type="Proteomes" id="UP000479710">
    <property type="component" value="Unassembled WGS sequence"/>
</dbReference>
<proteinExistence type="predicted"/>
<evidence type="ECO:0000313" key="2">
    <source>
        <dbReference type="Proteomes" id="UP000479710"/>
    </source>
</evidence>